<gene>
    <name evidence="1" type="ORF">LCGC14_1971140</name>
</gene>
<name>A0A0F9FC78_9ZZZZ</name>
<reference evidence="1" key="1">
    <citation type="journal article" date="2015" name="Nature">
        <title>Complex archaea that bridge the gap between prokaryotes and eukaryotes.</title>
        <authorList>
            <person name="Spang A."/>
            <person name="Saw J.H."/>
            <person name="Jorgensen S.L."/>
            <person name="Zaremba-Niedzwiedzka K."/>
            <person name="Martijn J."/>
            <person name="Lind A.E."/>
            <person name="van Eijk R."/>
            <person name="Schleper C."/>
            <person name="Guy L."/>
            <person name="Ettema T.J."/>
        </authorList>
    </citation>
    <scope>NUCLEOTIDE SEQUENCE</scope>
</reference>
<accession>A0A0F9FC78</accession>
<evidence type="ECO:0000313" key="1">
    <source>
        <dbReference type="EMBL" id="KKL83798.1"/>
    </source>
</evidence>
<dbReference type="EMBL" id="LAZR01021879">
    <property type="protein sequence ID" value="KKL83798.1"/>
    <property type="molecule type" value="Genomic_DNA"/>
</dbReference>
<sequence>MMSSTTYPKTDHDKTEYRFQIGDEVRVHGRGFRASIIERWPAAQDDTPMYVLDRDLSDGYSTGQTWQEGDLNFVQPQQN</sequence>
<dbReference type="AlphaFoldDB" id="A0A0F9FC78"/>
<organism evidence="1">
    <name type="scientific">marine sediment metagenome</name>
    <dbReference type="NCBI Taxonomy" id="412755"/>
    <lineage>
        <taxon>unclassified sequences</taxon>
        <taxon>metagenomes</taxon>
        <taxon>ecological metagenomes</taxon>
    </lineage>
</organism>
<protein>
    <submittedName>
        <fullName evidence="1">Uncharacterized protein</fullName>
    </submittedName>
</protein>
<proteinExistence type="predicted"/>
<comment type="caution">
    <text evidence="1">The sequence shown here is derived from an EMBL/GenBank/DDBJ whole genome shotgun (WGS) entry which is preliminary data.</text>
</comment>